<feature type="chain" id="PRO_5046799806" evidence="1">
    <location>
        <begin position="25"/>
        <end position="153"/>
    </location>
</feature>
<evidence type="ECO:0000256" key="1">
    <source>
        <dbReference type="SAM" id="SignalP"/>
    </source>
</evidence>
<dbReference type="EMBL" id="VCNI01000001">
    <property type="protein sequence ID" value="TMU56315.1"/>
    <property type="molecule type" value="Genomic_DNA"/>
</dbReference>
<evidence type="ECO:0000313" key="4">
    <source>
        <dbReference type="Proteomes" id="UP000751614"/>
    </source>
</evidence>
<evidence type="ECO:0000313" key="3">
    <source>
        <dbReference type="EMBL" id="TMU56315.1"/>
    </source>
</evidence>
<comment type="caution">
    <text evidence="3">The sequence shown here is derived from an EMBL/GenBank/DDBJ whole genome shotgun (WGS) entry which is preliminary data.</text>
</comment>
<keyword evidence="4" id="KW-1185">Reference proteome</keyword>
<sequence>MKFSLPTKKYAILLICLIGLSANAQNKTSNYEQALGELFAANGSHETFVTVIDQMFNMIKQNYSSVDTSTWDELQAEFKKTSVDELVQLLTPVYQKYLTEEDLSQLVAFYSTPVGKKFAKNTPQITAESMSVGQQWGLKISEKMIKRLEEKGY</sequence>
<protein>
    <submittedName>
        <fullName evidence="3">DUF2059 domain-containing protein</fullName>
    </submittedName>
</protein>
<gene>
    <name evidence="3" type="ORF">FGG15_01895</name>
</gene>
<dbReference type="InterPro" id="IPR018637">
    <property type="entry name" value="DUF2059"/>
</dbReference>
<name>A0ABY2WNH6_9FLAO</name>
<dbReference type="RefSeq" id="WP_138832636.1">
    <property type="nucleotide sequence ID" value="NZ_VCNI01000001.1"/>
</dbReference>
<accession>A0ABY2WNH6</accession>
<reference evidence="3 4" key="1">
    <citation type="submission" date="2019-05" db="EMBL/GenBank/DDBJ databases">
        <title>Flagellimonas sp. AsT0115, sp. nov., isolated from a marine red algae, Asparagopsis taxiformis.</title>
        <authorList>
            <person name="Kim J."/>
            <person name="Jeong S.E."/>
            <person name="Jeon C.O."/>
        </authorList>
    </citation>
    <scope>NUCLEOTIDE SEQUENCE [LARGE SCALE GENOMIC DNA]</scope>
    <source>
        <strain evidence="3 4">AsT0115</strain>
    </source>
</reference>
<proteinExistence type="predicted"/>
<keyword evidence="1" id="KW-0732">Signal</keyword>
<organism evidence="3 4">
    <name type="scientific">Flagellimonas algicola</name>
    <dbReference type="NCBI Taxonomy" id="2583815"/>
    <lineage>
        <taxon>Bacteria</taxon>
        <taxon>Pseudomonadati</taxon>
        <taxon>Bacteroidota</taxon>
        <taxon>Flavobacteriia</taxon>
        <taxon>Flavobacteriales</taxon>
        <taxon>Flavobacteriaceae</taxon>
        <taxon>Flagellimonas</taxon>
    </lineage>
</organism>
<dbReference type="Pfam" id="PF09832">
    <property type="entry name" value="DUF2059"/>
    <property type="match status" value="1"/>
</dbReference>
<dbReference type="Proteomes" id="UP000751614">
    <property type="component" value="Unassembled WGS sequence"/>
</dbReference>
<feature type="signal peptide" evidence="1">
    <location>
        <begin position="1"/>
        <end position="24"/>
    </location>
</feature>
<evidence type="ECO:0000259" key="2">
    <source>
        <dbReference type="Pfam" id="PF09832"/>
    </source>
</evidence>
<feature type="domain" description="DUF2059" evidence="2">
    <location>
        <begin position="84"/>
        <end position="142"/>
    </location>
</feature>